<dbReference type="AlphaFoldDB" id="A0AAW0KC59"/>
<evidence type="ECO:0000313" key="2">
    <source>
        <dbReference type="Proteomes" id="UP000237347"/>
    </source>
</evidence>
<proteinExistence type="predicted"/>
<accession>A0AAW0KC59</accession>
<evidence type="ECO:0000313" key="1">
    <source>
        <dbReference type="EMBL" id="KAK7836943.1"/>
    </source>
</evidence>
<dbReference type="EMBL" id="PKMF04000340">
    <property type="protein sequence ID" value="KAK7836943.1"/>
    <property type="molecule type" value="Genomic_DNA"/>
</dbReference>
<name>A0AAW0KC59_QUESU</name>
<keyword evidence="2" id="KW-1185">Reference proteome</keyword>
<dbReference type="Proteomes" id="UP000237347">
    <property type="component" value="Unassembled WGS sequence"/>
</dbReference>
<organism evidence="1 2">
    <name type="scientific">Quercus suber</name>
    <name type="common">Cork oak</name>
    <dbReference type="NCBI Taxonomy" id="58331"/>
    <lineage>
        <taxon>Eukaryota</taxon>
        <taxon>Viridiplantae</taxon>
        <taxon>Streptophyta</taxon>
        <taxon>Embryophyta</taxon>
        <taxon>Tracheophyta</taxon>
        <taxon>Spermatophyta</taxon>
        <taxon>Magnoliopsida</taxon>
        <taxon>eudicotyledons</taxon>
        <taxon>Gunneridae</taxon>
        <taxon>Pentapetalae</taxon>
        <taxon>rosids</taxon>
        <taxon>fabids</taxon>
        <taxon>Fagales</taxon>
        <taxon>Fagaceae</taxon>
        <taxon>Quercus</taxon>
    </lineage>
</organism>
<reference evidence="1 2" key="1">
    <citation type="journal article" date="2018" name="Sci. Data">
        <title>The draft genome sequence of cork oak.</title>
        <authorList>
            <person name="Ramos A.M."/>
            <person name="Usie A."/>
            <person name="Barbosa P."/>
            <person name="Barros P.M."/>
            <person name="Capote T."/>
            <person name="Chaves I."/>
            <person name="Simoes F."/>
            <person name="Abreu I."/>
            <person name="Carrasquinho I."/>
            <person name="Faro C."/>
            <person name="Guimaraes J.B."/>
            <person name="Mendonca D."/>
            <person name="Nobrega F."/>
            <person name="Rodrigues L."/>
            <person name="Saibo N.J.M."/>
            <person name="Varela M.C."/>
            <person name="Egas C."/>
            <person name="Matos J."/>
            <person name="Miguel C.M."/>
            <person name="Oliveira M.M."/>
            <person name="Ricardo C.P."/>
            <person name="Goncalves S."/>
        </authorList>
    </citation>
    <scope>NUCLEOTIDE SEQUENCE [LARGE SCALE GENOMIC DNA]</scope>
    <source>
        <strain evidence="2">cv. HL8</strain>
    </source>
</reference>
<protein>
    <submittedName>
        <fullName evidence="1">Uncharacterized protein</fullName>
    </submittedName>
</protein>
<sequence>MEEHKVSYLRYFIVRVNIELEKFQSTIKEMEATIRYCYTETNMSVFMFMFGCACGPTTGCSNDHNLENHRQCHNGNAFKMRSREEYSMQSLLNRFPNHLLRNGPRIQLKNSFLLPLTK</sequence>
<gene>
    <name evidence="1" type="ORF">CFP56_021858</name>
</gene>
<comment type="caution">
    <text evidence="1">The sequence shown here is derived from an EMBL/GenBank/DDBJ whole genome shotgun (WGS) entry which is preliminary data.</text>
</comment>